<gene>
    <name evidence="1" type="ORF">SAMN04488128_103449</name>
</gene>
<keyword evidence="2" id="KW-1185">Reference proteome</keyword>
<organism evidence="1 2">
    <name type="scientific">Chitinophaga eiseniae</name>
    <dbReference type="NCBI Taxonomy" id="634771"/>
    <lineage>
        <taxon>Bacteria</taxon>
        <taxon>Pseudomonadati</taxon>
        <taxon>Bacteroidota</taxon>
        <taxon>Chitinophagia</taxon>
        <taxon>Chitinophagales</taxon>
        <taxon>Chitinophagaceae</taxon>
        <taxon>Chitinophaga</taxon>
    </lineage>
</organism>
<dbReference type="EMBL" id="FUWZ01000003">
    <property type="protein sequence ID" value="SKA31305.1"/>
    <property type="molecule type" value="Genomic_DNA"/>
</dbReference>
<dbReference type="AlphaFoldDB" id="A0A1T4SSU7"/>
<evidence type="ECO:0000313" key="2">
    <source>
        <dbReference type="Proteomes" id="UP000190367"/>
    </source>
</evidence>
<reference evidence="2" key="1">
    <citation type="submission" date="2017-02" db="EMBL/GenBank/DDBJ databases">
        <authorList>
            <person name="Varghese N."/>
            <person name="Submissions S."/>
        </authorList>
    </citation>
    <scope>NUCLEOTIDE SEQUENCE [LARGE SCALE GENOMIC DNA]</scope>
    <source>
        <strain evidence="2">DSM 22224</strain>
    </source>
</reference>
<evidence type="ECO:0000313" key="1">
    <source>
        <dbReference type="EMBL" id="SKA31305.1"/>
    </source>
</evidence>
<name>A0A1T4SSU7_9BACT</name>
<dbReference type="Proteomes" id="UP000190367">
    <property type="component" value="Unassembled WGS sequence"/>
</dbReference>
<sequence>MSTLSLPADTSMVSKYHLKKELELNECIGYASKQPELLRLYGQSFSGSMLSGNDEGNGFSNYAIFFLTPENNKVGAYGLHTETKDKTAALVKLMNEKLGKTDYHYRSKEFTNQVWYKDGLYYFFNTNNTIVNMGEKTTTGDLTVISEKSPVFLEWHSSGGGFSYYGDYLKAKKQPEHQGKNFSYRDFIEAEKANDSFFGNTYFDNYVQ</sequence>
<accession>A0A1T4SSU7</accession>
<proteinExistence type="predicted"/>
<protein>
    <submittedName>
        <fullName evidence="1">Uncharacterized protein</fullName>
    </submittedName>
</protein>